<name>A0A9D2REM0_9BURK</name>
<evidence type="ECO:0000256" key="1">
    <source>
        <dbReference type="SAM" id="SignalP"/>
    </source>
</evidence>
<feature type="chain" id="PRO_5038953445" evidence="1">
    <location>
        <begin position="25"/>
        <end position="120"/>
    </location>
</feature>
<proteinExistence type="predicted"/>
<evidence type="ECO:0000259" key="2">
    <source>
        <dbReference type="Pfam" id="PF13767"/>
    </source>
</evidence>
<protein>
    <submittedName>
        <fullName evidence="3">DUF4168 domain-containing protein</fullName>
    </submittedName>
</protein>
<gene>
    <name evidence="3" type="ORF">H9906_00090</name>
</gene>
<sequence>MHKTLKALLASAVFSLGLATAVHAQDATQGVTPIKPSEAQLNNYVKAAQKVTDVAGDYQTKFDQAGDEDARQKVLNEANQKMVEAVEQSGMSLEEYNGISMAVQEDPQLRQTVESRVTSK</sequence>
<dbReference type="EMBL" id="DWUQ01000001">
    <property type="protein sequence ID" value="HJD43415.1"/>
    <property type="molecule type" value="Genomic_DNA"/>
</dbReference>
<dbReference type="AlphaFoldDB" id="A0A9D2REM0"/>
<accession>A0A9D2REM0</accession>
<feature type="domain" description="DUF4168" evidence="2">
    <location>
        <begin position="37"/>
        <end position="113"/>
    </location>
</feature>
<keyword evidence="1" id="KW-0732">Signal</keyword>
<dbReference type="InterPro" id="IPR025433">
    <property type="entry name" value="DUF4168"/>
</dbReference>
<feature type="signal peptide" evidence="1">
    <location>
        <begin position="1"/>
        <end position="24"/>
    </location>
</feature>
<dbReference type="Pfam" id="PF13767">
    <property type="entry name" value="DUF4168"/>
    <property type="match status" value="1"/>
</dbReference>
<evidence type="ECO:0000313" key="3">
    <source>
        <dbReference type="EMBL" id="HJD43415.1"/>
    </source>
</evidence>
<comment type="caution">
    <text evidence="3">The sequence shown here is derived from an EMBL/GenBank/DDBJ whole genome shotgun (WGS) entry which is preliminary data.</text>
</comment>
<organism evidence="3 4">
    <name type="scientific">Candidatus Paenalcaligenes intestinipullorum</name>
    <dbReference type="NCBI Taxonomy" id="2838718"/>
    <lineage>
        <taxon>Bacteria</taxon>
        <taxon>Pseudomonadati</taxon>
        <taxon>Pseudomonadota</taxon>
        <taxon>Betaproteobacteria</taxon>
        <taxon>Burkholderiales</taxon>
        <taxon>Alcaligenaceae</taxon>
        <taxon>Paenalcaligenes</taxon>
    </lineage>
</organism>
<evidence type="ECO:0000313" key="4">
    <source>
        <dbReference type="Proteomes" id="UP000823889"/>
    </source>
</evidence>
<reference evidence="3" key="2">
    <citation type="submission" date="2021-04" db="EMBL/GenBank/DDBJ databases">
        <authorList>
            <person name="Gilroy R."/>
        </authorList>
    </citation>
    <scope>NUCLEOTIDE SEQUENCE</scope>
    <source>
        <strain evidence="3">9264</strain>
    </source>
</reference>
<reference evidence="3" key="1">
    <citation type="journal article" date="2021" name="PeerJ">
        <title>Extensive microbial diversity within the chicken gut microbiome revealed by metagenomics and culture.</title>
        <authorList>
            <person name="Gilroy R."/>
            <person name="Ravi A."/>
            <person name="Getino M."/>
            <person name="Pursley I."/>
            <person name="Horton D.L."/>
            <person name="Alikhan N.F."/>
            <person name="Baker D."/>
            <person name="Gharbi K."/>
            <person name="Hall N."/>
            <person name="Watson M."/>
            <person name="Adriaenssens E.M."/>
            <person name="Foster-Nyarko E."/>
            <person name="Jarju S."/>
            <person name="Secka A."/>
            <person name="Antonio M."/>
            <person name="Oren A."/>
            <person name="Chaudhuri R.R."/>
            <person name="La Ragione R."/>
            <person name="Hildebrand F."/>
            <person name="Pallen M.J."/>
        </authorList>
    </citation>
    <scope>NUCLEOTIDE SEQUENCE</scope>
    <source>
        <strain evidence="3">9264</strain>
    </source>
</reference>
<dbReference type="Proteomes" id="UP000823889">
    <property type="component" value="Unassembled WGS sequence"/>
</dbReference>